<protein>
    <submittedName>
        <fullName evidence="3">NAD-specific glutamate dehydrogenase, large form</fullName>
        <ecNumber evidence="3">1.4.1.2</ecNumber>
    </submittedName>
</protein>
<dbReference type="SUPFAM" id="SSF53223">
    <property type="entry name" value="Aminoacid dehydrogenase-like, N-terminal domain"/>
    <property type="match status" value="1"/>
</dbReference>
<evidence type="ECO:0000313" key="3">
    <source>
        <dbReference type="EMBL" id="SHO81562.1"/>
    </source>
</evidence>
<dbReference type="InterPro" id="IPR046346">
    <property type="entry name" value="Aminoacid_DH-like_N_sf"/>
</dbReference>
<dbReference type="SUPFAM" id="SSF51735">
    <property type="entry name" value="NAD(P)-binding Rossmann-fold domains"/>
    <property type="match status" value="1"/>
</dbReference>
<reference evidence="3" key="1">
    <citation type="submission" date="2016-10" db="EMBL/GenBank/DDBJ databases">
        <authorList>
            <person name="de Groot N.N."/>
        </authorList>
    </citation>
    <scope>NUCLEOTIDE SEQUENCE</scope>
</reference>
<dbReference type="EC" id="1.4.1.2" evidence="3"/>
<evidence type="ECO:0000259" key="2">
    <source>
        <dbReference type="Pfam" id="PF21074"/>
    </source>
</evidence>
<dbReference type="InterPro" id="IPR028971">
    <property type="entry name" value="NAD-GDH_cat"/>
</dbReference>
<dbReference type="GO" id="GO:0006538">
    <property type="term" value="P:L-glutamate catabolic process"/>
    <property type="evidence" value="ECO:0007669"/>
    <property type="project" value="InterPro"/>
</dbReference>
<dbReference type="InterPro" id="IPR048381">
    <property type="entry name" value="GDH_C"/>
</dbReference>
<feature type="domain" description="NAD-glutamate dehydrogenase catalytic" evidence="1">
    <location>
        <begin position="198"/>
        <end position="681"/>
    </location>
</feature>
<gene>
    <name evidence="3" type="ORF">MNB_SV-15-1141</name>
</gene>
<dbReference type="Pfam" id="PF05088">
    <property type="entry name" value="Bac_GDH_CD"/>
    <property type="match status" value="1"/>
</dbReference>
<feature type="domain" description="NAD-specific glutamate dehydrogenase C-terminal" evidence="2">
    <location>
        <begin position="729"/>
        <end position="855"/>
    </location>
</feature>
<organism evidence="3">
    <name type="scientific">hydrothermal vent metagenome</name>
    <dbReference type="NCBI Taxonomy" id="652676"/>
    <lineage>
        <taxon>unclassified sequences</taxon>
        <taxon>metagenomes</taxon>
        <taxon>ecological metagenomes</taxon>
    </lineage>
</organism>
<accession>A0A1W1ELA4</accession>
<sequence length="1035" mass="118025">MDKVEDNNICGLTSEEFIITEEIKDYLTTNSTFLKINVDENNNASIIIYSTARLLLSQTIPILANFNFVVINEISNHILDNNNIYFISKLSIEVEDIDKLIENKNNISTLILKILNEELNFSSPIFVLSYLENLETKELFLLVALAKYKEQLLSSSAYHSTINIFIKYSHITKLIVDYFIEKFSPNITRDLKAKESAILEALSAVEVISDDKVLRVILKIIKNMQRTNYFLNTDIISFKIFTDKIECELDGIVPKIEAFVYSTHFNGVHLRMDKVSRGGLRWSNRYNDYRDEIKALMIAQEAKNAVIVPKGGKGGFIINKKNPTKEEFVKYYKLFITSLLELVDNIEDGEVVKKDNIVSYDGDDTYFVVAADKGTSTMSDTANEISIKNNFWLGDAFASGGSVGYDHKALGITAKGAIKSTERFFIEKGINIYKDSISIVGTGSMNGDVFGNGLIESDKFLLIGAISHREIFIDPNPDAEISYNERVRLFHQDNSNWSKYDKSKISKGGGVFKRSSKKIELTPEIKELLQTSKKYLNGEELAKALLGLKVDMIYLGGIGTYFKSTRENSVDIGDKENENIRLNANEIKASVVCEGANLGMTLEARVEFASLGGKVNLDSIDNGAGVNTSDHEVNMKIFLESLIANGSIKQEQRDESFKELTEFVVNDVLRTNYLQALSISLDEIRSQIDIEKFKKTVHVLDMNLSYFSRKNFHIPRDVDFNNIICDGKIVRPTLSLLTLYSKIVIENILKRSDMVESSEFDKYIFRYFPKHFHLTYKSSIKNHPLRKEIIAITISNEIINNYGATFVSDLVDIGIDNFLIKIKSYLLSDKLFNGRKFRAKLYNNDFEIGVDKLYSQLLKLEKNIDYTLKTIQLDNHLEFTTIYKYRDDMLDILKLLNITNEDTFEYIKFIAYIIKIQKQTGISFRDASQLAFGIVQKLDLVLLMQKIEEVNVLSSIESKLKSQTLSIIERIIVNISRDTIKFKLDSQNIPQAIESIFANEYKLDKFIEIKDKFMNSKKNSLMDSTIIVNELLLLT</sequence>
<dbReference type="EMBL" id="FRYL01000041">
    <property type="protein sequence ID" value="SHO81562.1"/>
    <property type="molecule type" value="Genomic_DNA"/>
</dbReference>
<dbReference type="PANTHER" id="PTHR43403">
    <property type="entry name" value="NAD-SPECIFIC GLUTAMATE DEHYDROGENASE"/>
    <property type="match status" value="1"/>
</dbReference>
<name>A0A1W1ELA4_9ZZZZ</name>
<dbReference type="GO" id="GO:0004069">
    <property type="term" value="F:L-aspartate:2-oxoglutarate aminotransferase activity"/>
    <property type="evidence" value="ECO:0007669"/>
    <property type="project" value="InterPro"/>
</dbReference>
<dbReference type="InterPro" id="IPR007780">
    <property type="entry name" value="NAD_Glu_DH_bac"/>
</dbReference>
<dbReference type="InterPro" id="IPR036291">
    <property type="entry name" value="NAD(P)-bd_dom_sf"/>
</dbReference>
<dbReference type="GO" id="GO:0004352">
    <property type="term" value="F:glutamate dehydrogenase (NAD+) activity"/>
    <property type="evidence" value="ECO:0007669"/>
    <property type="project" value="UniProtKB-EC"/>
</dbReference>
<keyword evidence="3" id="KW-0560">Oxidoreductase</keyword>
<dbReference type="AlphaFoldDB" id="A0A1W1ELA4"/>
<evidence type="ECO:0000259" key="1">
    <source>
        <dbReference type="Pfam" id="PF05088"/>
    </source>
</evidence>
<dbReference type="Gene3D" id="3.40.50.720">
    <property type="entry name" value="NAD(P)-binding Rossmann-like Domain"/>
    <property type="match status" value="1"/>
</dbReference>
<dbReference type="Pfam" id="PF21074">
    <property type="entry name" value="GDH_C"/>
    <property type="match status" value="1"/>
</dbReference>
<proteinExistence type="predicted"/>
<dbReference type="PANTHER" id="PTHR43403:SF1">
    <property type="entry name" value="NAD-SPECIFIC GLUTAMATE DEHYDROGENASE"/>
    <property type="match status" value="1"/>
</dbReference>
<dbReference type="Gene3D" id="3.40.50.10860">
    <property type="entry name" value="Leucine Dehydrogenase, chain A, domain 1"/>
    <property type="match status" value="1"/>
</dbReference>